<evidence type="ECO:0008006" key="3">
    <source>
        <dbReference type="Google" id="ProtNLM"/>
    </source>
</evidence>
<name>A0ABT1IAR3_9PSEU</name>
<sequence length="141" mass="15788">MVFAAVAALVFVVAKAFVDGLSWAPGILLLGVAVVGIKRLREGLFTRPGEVRVRLPGCSTTLRWVEVREVASKPAVDYLYEAGTEICFVLTTGRVVRSRIFCPRLGREVEYRRRYPRRPVLLTVAMYGQVLAHLRAEERKG</sequence>
<protein>
    <recommendedName>
        <fullName evidence="3">PH (Pleckstrin Homology) domain-containing protein</fullName>
    </recommendedName>
</protein>
<gene>
    <name evidence="1" type="ORF">LV75_002203</name>
</gene>
<evidence type="ECO:0000313" key="1">
    <source>
        <dbReference type="EMBL" id="MCP2269714.1"/>
    </source>
</evidence>
<dbReference type="Proteomes" id="UP001205185">
    <property type="component" value="Unassembled WGS sequence"/>
</dbReference>
<comment type="caution">
    <text evidence="1">The sequence shown here is derived from an EMBL/GenBank/DDBJ whole genome shotgun (WGS) entry which is preliminary data.</text>
</comment>
<organism evidence="1 2">
    <name type="scientific">Actinokineospora diospyrosa</name>
    <dbReference type="NCBI Taxonomy" id="103728"/>
    <lineage>
        <taxon>Bacteria</taxon>
        <taxon>Bacillati</taxon>
        <taxon>Actinomycetota</taxon>
        <taxon>Actinomycetes</taxon>
        <taxon>Pseudonocardiales</taxon>
        <taxon>Pseudonocardiaceae</taxon>
        <taxon>Actinokineospora</taxon>
    </lineage>
</organism>
<accession>A0ABT1IAR3</accession>
<dbReference type="RefSeq" id="WP_253886691.1">
    <property type="nucleotide sequence ID" value="NZ_BAAAVB010000012.1"/>
</dbReference>
<keyword evidence="2" id="KW-1185">Reference proteome</keyword>
<reference evidence="1 2" key="1">
    <citation type="submission" date="2022-06" db="EMBL/GenBank/DDBJ databases">
        <title>Genomic Encyclopedia of Archaeal and Bacterial Type Strains, Phase II (KMG-II): from individual species to whole genera.</title>
        <authorList>
            <person name="Goeker M."/>
        </authorList>
    </citation>
    <scope>NUCLEOTIDE SEQUENCE [LARGE SCALE GENOMIC DNA]</scope>
    <source>
        <strain evidence="1 2">DSM 44255</strain>
    </source>
</reference>
<dbReference type="EMBL" id="JAMTCO010000005">
    <property type="protein sequence ID" value="MCP2269714.1"/>
    <property type="molecule type" value="Genomic_DNA"/>
</dbReference>
<evidence type="ECO:0000313" key="2">
    <source>
        <dbReference type="Proteomes" id="UP001205185"/>
    </source>
</evidence>
<proteinExistence type="predicted"/>